<dbReference type="RefSeq" id="WP_188549145.1">
    <property type="nucleotide sequence ID" value="NZ_BMFY01000001.1"/>
</dbReference>
<dbReference type="EMBL" id="BMFY01000001">
    <property type="protein sequence ID" value="GGA03708.1"/>
    <property type="molecule type" value="Genomic_DNA"/>
</dbReference>
<dbReference type="InterPro" id="IPR014729">
    <property type="entry name" value="Rossmann-like_a/b/a_fold"/>
</dbReference>
<dbReference type="InterPro" id="IPR006015">
    <property type="entry name" value="Universal_stress_UspA"/>
</dbReference>
<comment type="caution">
    <text evidence="3">The sequence shown here is derived from an EMBL/GenBank/DDBJ whole genome shotgun (WGS) entry which is preliminary data.</text>
</comment>
<dbReference type="SUPFAM" id="SSF52402">
    <property type="entry name" value="Adenine nucleotide alpha hydrolases-like"/>
    <property type="match status" value="2"/>
</dbReference>
<protein>
    <submittedName>
        <fullName evidence="3">Universal stress protein</fullName>
    </submittedName>
</protein>
<evidence type="ECO:0000256" key="1">
    <source>
        <dbReference type="ARBA" id="ARBA00008791"/>
    </source>
</evidence>
<dbReference type="Gene3D" id="3.40.50.620">
    <property type="entry name" value="HUPs"/>
    <property type="match status" value="2"/>
</dbReference>
<dbReference type="PRINTS" id="PR01438">
    <property type="entry name" value="UNVRSLSTRESS"/>
</dbReference>
<dbReference type="InterPro" id="IPR006016">
    <property type="entry name" value="UspA"/>
</dbReference>
<reference evidence="3" key="1">
    <citation type="journal article" date="2014" name="Int. J. Syst. Evol. Microbiol.">
        <title>Complete genome sequence of Corynebacterium casei LMG S-19264T (=DSM 44701T), isolated from a smear-ripened cheese.</title>
        <authorList>
            <consortium name="US DOE Joint Genome Institute (JGI-PGF)"/>
            <person name="Walter F."/>
            <person name="Albersmeier A."/>
            <person name="Kalinowski J."/>
            <person name="Ruckert C."/>
        </authorList>
    </citation>
    <scope>NUCLEOTIDE SEQUENCE</scope>
    <source>
        <strain evidence="3">CGMCC 1.12785</strain>
    </source>
</reference>
<name>A0A8J2TVC4_9MICO</name>
<evidence type="ECO:0000313" key="3">
    <source>
        <dbReference type="EMBL" id="GGA03708.1"/>
    </source>
</evidence>
<feature type="domain" description="UspA" evidence="2">
    <location>
        <begin position="8"/>
        <end position="145"/>
    </location>
</feature>
<dbReference type="AlphaFoldDB" id="A0A8J2TVC4"/>
<dbReference type="Pfam" id="PF00582">
    <property type="entry name" value="Usp"/>
    <property type="match status" value="2"/>
</dbReference>
<gene>
    <name evidence="3" type="ORF">GCM10011333_03070</name>
</gene>
<proteinExistence type="inferred from homology"/>
<dbReference type="PANTHER" id="PTHR46268:SF6">
    <property type="entry name" value="UNIVERSAL STRESS PROTEIN UP12"/>
    <property type="match status" value="1"/>
</dbReference>
<comment type="similarity">
    <text evidence="1">Belongs to the universal stress protein A family.</text>
</comment>
<dbReference type="PANTHER" id="PTHR46268">
    <property type="entry name" value="STRESS RESPONSE PROTEIN NHAX"/>
    <property type="match status" value="1"/>
</dbReference>
<sequence>MNTAAAEKIVLVGIDGSESSQNALDWAIQEAKERGWPIRLLSAYTIPSVAAATIDVSYVPFDDEAIRASVEETLTTAAERVRSEGVPVEAVIEVGDPASVLIEESKSACLAVVGTRGRGGIAGRLLGTVSIALPSHSACPTAVIPTDWRPGTHRSPQPSQARCVRTDEGDVAIPEDDGGLDERPGRDYSGAVVVGVDALGRESPALWTAAAYASRHNKPLAILAVMTTTVLGPEWLPSASDLERYLNECAEKLDACRYSLAERYPDLRVSWHLYEGSPSEALVRASDTADVLVVGSRGRGGFAGLLLGSTSQAVLPHSRCPTIVVRIGTELLGEDEEPLQEER</sequence>
<dbReference type="Proteomes" id="UP000616114">
    <property type="component" value="Unassembled WGS sequence"/>
</dbReference>
<reference evidence="3" key="2">
    <citation type="submission" date="2020-09" db="EMBL/GenBank/DDBJ databases">
        <authorList>
            <person name="Sun Q."/>
            <person name="Zhou Y."/>
        </authorList>
    </citation>
    <scope>NUCLEOTIDE SEQUENCE</scope>
    <source>
        <strain evidence="3">CGMCC 1.12785</strain>
    </source>
</reference>
<accession>A0A8J2TVC4</accession>
<organism evidence="3 4">
    <name type="scientific">Sediminivirga luteola</name>
    <dbReference type="NCBI Taxonomy" id="1774748"/>
    <lineage>
        <taxon>Bacteria</taxon>
        <taxon>Bacillati</taxon>
        <taxon>Actinomycetota</taxon>
        <taxon>Actinomycetes</taxon>
        <taxon>Micrococcales</taxon>
        <taxon>Brevibacteriaceae</taxon>
        <taxon>Sediminivirga</taxon>
    </lineage>
</organism>
<keyword evidence="4" id="KW-1185">Reference proteome</keyword>
<feature type="domain" description="UspA" evidence="2">
    <location>
        <begin position="192"/>
        <end position="326"/>
    </location>
</feature>
<evidence type="ECO:0000259" key="2">
    <source>
        <dbReference type="Pfam" id="PF00582"/>
    </source>
</evidence>
<evidence type="ECO:0000313" key="4">
    <source>
        <dbReference type="Proteomes" id="UP000616114"/>
    </source>
</evidence>